<evidence type="ECO:0000313" key="2">
    <source>
        <dbReference type="Proteomes" id="UP000036000"/>
    </source>
</evidence>
<dbReference type="Proteomes" id="UP000036000">
    <property type="component" value="Chromosome"/>
</dbReference>
<dbReference type="AlphaFoldDB" id="A0AAC8ZHI1"/>
<sequence>MEFNIELGVNGEMKIKNMILATLVATTVGGSAVTLPTEPAAAAKYTAIKSFPKAYRGTWYTKEYNSRLIISAKKWKDTDGDMTLSLHTIKAKTGTDSWIYAYKASNNNLLYSFWPEKKHPKLSDFYGNSFHYRIVNKTYKGKKIKALKAYGEGDSFAIFSYRTKQQSKHLESYHYYHG</sequence>
<protein>
    <submittedName>
        <fullName evidence="1">Uncharacterized protein</fullName>
    </submittedName>
</protein>
<reference evidence="1 2" key="1">
    <citation type="submission" date="2015-07" db="EMBL/GenBank/DDBJ databases">
        <title>Lactobacillus korensis/26-25/ whole genome sequencing.</title>
        <authorList>
            <person name="Kim M.K."/>
            <person name="Im W.-T."/>
            <person name="Srinivasan S."/>
            <person name="Lee J.-J."/>
        </authorList>
    </citation>
    <scope>NUCLEOTIDE SEQUENCE [LARGE SCALE GENOMIC DNA]</scope>
    <source>
        <strain evidence="1 2">26-25</strain>
    </source>
</reference>
<gene>
    <name evidence="1" type="ORF">ABN16_13155</name>
</gene>
<dbReference type="KEGG" id="lko:ABN16_13155"/>
<accession>A0AAC8ZHI1</accession>
<proteinExistence type="predicted"/>
<organism evidence="1 2">
    <name type="scientific">Levilactobacillus koreensis</name>
    <dbReference type="NCBI Taxonomy" id="637971"/>
    <lineage>
        <taxon>Bacteria</taxon>
        <taxon>Bacillati</taxon>
        <taxon>Bacillota</taxon>
        <taxon>Bacilli</taxon>
        <taxon>Lactobacillales</taxon>
        <taxon>Lactobacillaceae</taxon>
        <taxon>Levilactobacillus</taxon>
    </lineage>
</organism>
<dbReference type="EMBL" id="CP012033">
    <property type="protein sequence ID" value="AKP65864.1"/>
    <property type="molecule type" value="Genomic_DNA"/>
</dbReference>
<name>A0AAC8ZHI1_9LACO</name>
<evidence type="ECO:0000313" key="1">
    <source>
        <dbReference type="EMBL" id="AKP65864.1"/>
    </source>
</evidence>
<keyword evidence="2" id="KW-1185">Reference proteome</keyword>